<comment type="caution">
    <text evidence="4">The sequence shown here is derived from an EMBL/GenBank/DDBJ whole genome shotgun (WGS) entry which is preliminary data.</text>
</comment>
<keyword evidence="5" id="KW-1185">Reference proteome</keyword>
<dbReference type="SUPFAM" id="SSF81606">
    <property type="entry name" value="PP2C-like"/>
    <property type="match status" value="1"/>
</dbReference>
<dbReference type="GO" id="GO:0004722">
    <property type="term" value="F:protein serine/threonine phosphatase activity"/>
    <property type="evidence" value="ECO:0007669"/>
    <property type="project" value="InterPro"/>
</dbReference>
<dbReference type="AlphaFoldDB" id="A0A2N0VE51"/>
<dbReference type="SMART" id="SM00331">
    <property type="entry name" value="PP2C_SIG"/>
    <property type="match status" value="1"/>
</dbReference>
<evidence type="ECO:0000313" key="5">
    <source>
        <dbReference type="Proteomes" id="UP000233398"/>
    </source>
</evidence>
<dbReference type="InterPro" id="IPR001932">
    <property type="entry name" value="PPM-type_phosphatase-like_dom"/>
</dbReference>
<proteinExistence type="predicted"/>
<feature type="compositionally biased region" description="Basic and acidic residues" evidence="1">
    <location>
        <begin position="400"/>
        <end position="409"/>
    </location>
</feature>
<dbReference type="EMBL" id="PISP01000006">
    <property type="protein sequence ID" value="PKD42469.1"/>
    <property type="molecule type" value="Genomic_DNA"/>
</dbReference>
<dbReference type="RefSeq" id="WP_101074153.1">
    <property type="nucleotide sequence ID" value="NZ_PISP01000006.1"/>
</dbReference>
<dbReference type="PROSITE" id="PS51746">
    <property type="entry name" value="PPM_2"/>
    <property type="match status" value="1"/>
</dbReference>
<dbReference type="Proteomes" id="UP000233398">
    <property type="component" value="Unassembled WGS sequence"/>
</dbReference>
<protein>
    <recommendedName>
        <fullName evidence="3">PPM-type phosphatase domain-containing protein</fullName>
    </recommendedName>
</protein>
<feature type="compositionally biased region" description="Low complexity" evidence="1">
    <location>
        <begin position="444"/>
        <end position="457"/>
    </location>
</feature>
<dbReference type="Gene3D" id="3.60.40.10">
    <property type="entry name" value="PPM-type phosphatase domain"/>
    <property type="match status" value="1"/>
</dbReference>
<evidence type="ECO:0000259" key="3">
    <source>
        <dbReference type="PROSITE" id="PS51746"/>
    </source>
</evidence>
<evidence type="ECO:0000313" key="4">
    <source>
        <dbReference type="EMBL" id="PKD42469.1"/>
    </source>
</evidence>
<keyword evidence="2" id="KW-0472">Membrane</keyword>
<feature type="region of interest" description="Disordered" evidence="1">
    <location>
        <begin position="324"/>
        <end position="466"/>
    </location>
</feature>
<dbReference type="InterPro" id="IPR036457">
    <property type="entry name" value="PPM-type-like_dom_sf"/>
</dbReference>
<organism evidence="4 5">
    <name type="scientific">Rhodohalobacter barkolensis</name>
    <dbReference type="NCBI Taxonomy" id="2053187"/>
    <lineage>
        <taxon>Bacteria</taxon>
        <taxon>Pseudomonadati</taxon>
        <taxon>Balneolota</taxon>
        <taxon>Balneolia</taxon>
        <taxon>Balneolales</taxon>
        <taxon>Balneolaceae</taxon>
        <taxon>Rhodohalobacter</taxon>
    </lineage>
</organism>
<sequence length="466" mass="50635">MIKKISIFGITDVGRSRTHNEDDFAICKDLSNHKWGFKRGEVHSLSELGALLIVADGMGGENAGEVASHLAQETVKEDFDALDELPDSVSEREGLLARSILKAHQAVVNHQHKNLDTAGMGTTLIIAWVVEDSVHVAWSGDSRCYIYNGYKPLYPFTEDHSLVWQMVEENHMTPEEARVHPESNIVTQSLGDEKNPPQPSVKTTKLYKGNQLILCSDGLNGMLSDEQIESVLEDGGPIDETCGKLIKAANEAGGGDNITCLMLEVHEGAEPSEADLAAQSQIKSKTTTTQILRKKNSSKSLMIGVLIVVIAVLAAWIYFDGRSPEANADPVIQDRDTGQTEEPVDSAETNQDPPIEDEPGDVDPPEEEQPPVADPDPEPAEEPSETPDEQSPLPPGNAERPSEEEKDSVRQQIPPVQKDTTLTEPGKKIQEPKDTMSTQPALPDSTNADSTADTTSTGSIEKQVNN</sequence>
<dbReference type="PANTHER" id="PTHR13832">
    <property type="entry name" value="PROTEIN PHOSPHATASE 2C"/>
    <property type="match status" value="1"/>
</dbReference>
<dbReference type="Pfam" id="PF13672">
    <property type="entry name" value="PP2C_2"/>
    <property type="match status" value="1"/>
</dbReference>
<feature type="compositionally biased region" description="Basic and acidic residues" evidence="1">
    <location>
        <begin position="425"/>
        <end position="434"/>
    </location>
</feature>
<name>A0A2N0VE51_9BACT</name>
<accession>A0A2N0VE51</accession>
<keyword evidence="2" id="KW-1133">Transmembrane helix</keyword>
<feature type="compositionally biased region" description="Acidic residues" evidence="1">
    <location>
        <begin position="354"/>
        <end position="388"/>
    </location>
</feature>
<evidence type="ECO:0000256" key="2">
    <source>
        <dbReference type="SAM" id="Phobius"/>
    </source>
</evidence>
<dbReference type="SMART" id="SM00332">
    <property type="entry name" value="PP2Cc"/>
    <property type="match status" value="1"/>
</dbReference>
<evidence type="ECO:0000256" key="1">
    <source>
        <dbReference type="SAM" id="MobiDB-lite"/>
    </source>
</evidence>
<gene>
    <name evidence="4" type="ORF">CWD77_13705</name>
</gene>
<keyword evidence="2" id="KW-0812">Transmembrane</keyword>
<reference evidence="4 5" key="1">
    <citation type="submission" date="2017-11" db="EMBL/GenBank/DDBJ databases">
        <title>Rhodohalobacter 15182 sp. nov., isolated from a salt lake.</title>
        <authorList>
            <person name="Han S."/>
        </authorList>
    </citation>
    <scope>NUCLEOTIDE SEQUENCE [LARGE SCALE GENOMIC DNA]</scope>
    <source>
        <strain evidence="4 5">15182</strain>
    </source>
</reference>
<feature type="transmembrane region" description="Helical" evidence="2">
    <location>
        <begin position="301"/>
        <end position="319"/>
    </location>
</feature>
<dbReference type="OrthoDB" id="9801841at2"/>
<dbReference type="PANTHER" id="PTHR13832:SF860">
    <property type="entry name" value="PROTEIN PHOSPHATASE PHPP"/>
    <property type="match status" value="1"/>
</dbReference>
<dbReference type="InterPro" id="IPR015655">
    <property type="entry name" value="PP2C"/>
</dbReference>
<dbReference type="CDD" id="cd00143">
    <property type="entry name" value="PP2Cc"/>
    <property type="match status" value="1"/>
</dbReference>
<feature type="domain" description="PPM-type phosphatase" evidence="3">
    <location>
        <begin position="7"/>
        <end position="265"/>
    </location>
</feature>